<protein>
    <submittedName>
        <fullName evidence="2">Uncharacterized protein</fullName>
    </submittedName>
</protein>
<gene>
    <name evidence="2" type="ORF">Ae201684_000422</name>
</gene>
<dbReference type="EMBL" id="VJMJ01000002">
    <property type="protein sequence ID" value="KAF0745403.1"/>
    <property type="molecule type" value="Genomic_DNA"/>
</dbReference>
<reference evidence="2 3" key="1">
    <citation type="submission" date="2019-07" db="EMBL/GenBank/DDBJ databases">
        <title>Genomics analysis of Aphanomyces spp. identifies a new class of oomycete effector associated with host adaptation.</title>
        <authorList>
            <person name="Gaulin E."/>
        </authorList>
    </citation>
    <scope>NUCLEOTIDE SEQUENCE [LARGE SCALE GENOMIC DNA]</scope>
    <source>
        <strain evidence="2 3">ATCC 201684</strain>
    </source>
</reference>
<sequence>MNTVPIDLAPLQLNKEGSRAIAIHPALAPSPARSQPHHAHSCPAPRHMMPLTAATRVPRTPLIGSLPDPSSSFLNSPMPPLSLPPPQRLDSREPTRQPATVVQFASSCPAEMGFLNNRNAQQRSFDDTSDLSRSPSLALMRSIDSMRRERLSDHRLSLERLSLNEQDEYDHDDDDETSEKGDTADDDLFVFEDQ</sequence>
<evidence type="ECO:0000313" key="2">
    <source>
        <dbReference type="EMBL" id="KAF0745403.1"/>
    </source>
</evidence>
<dbReference type="Proteomes" id="UP000481153">
    <property type="component" value="Unassembled WGS sequence"/>
</dbReference>
<comment type="caution">
    <text evidence="2">The sequence shown here is derived from an EMBL/GenBank/DDBJ whole genome shotgun (WGS) entry which is preliminary data.</text>
</comment>
<dbReference type="AlphaFoldDB" id="A0A6G0XXE0"/>
<feature type="region of interest" description="Disordered" evidence="1">
    <location>
        <begin position="59"/>
        <end position="100"/>
    </location>
</feature>
<feature type="compositionally biased region" description="Pro residues" evidence="1">
    <location>
        <begin position="77"/>
        <end position="87"/>
    </location>
</feature>
<keyword evidence="3" id="KW-1185">Reference proteome</keyword>
<name>A0A6G0XXE0_9STRA</name>
<dbReference type="VEuPathDB" id="FungiDB:AeMF1_001271"/>
<accession>A0A6G0XXE0</accession>
<organism evidence="2 3">
    <name type="scientific">Aphanomyces euteiches</name>
    <dbReference type="NCBI Taxonomy" id="100861"/>
    <lineage>
        <taxon>Eukaryota</taxon>
        <taxon>Sar</taxon>
        <taxon>Stramenopiles</taxon>
        <taxon>Oomycota</taxon>
        <taxon>Saprolegniomycetes</taxon>
        <taxon>Saprolegniales</taxon>
        <taxon>Verrucalvaceae</taxon>
        <taxon>Aphanomyces</taxon>
    </lineage>
</organism>
<feature type="region of interest" description="Disordered" evidence="1">
    <location>
        <begin position="162"/>
        <end position="187"/>
    </location>
</feature>
<feature type="region of interest" description="Disordered" evidence="1">
    <location>
        <begin position="27"/>
        <end position="46"/>
    </location>
</feature>
<feature type="compositionally biased region" description="Acidic residues" evidence="1">
    <location>
        <begin position="165"/>
        <end position="177"/>
    </location>
</feature>
<evidence type="ECO:0000313" key="3">
    <source>
        <dbReference type="Proteomes" id="UP000481153"/>
    </source>
</evidence>
<evidence type="ECO:0000256" key="1">
    <source>
        <dbReference type="SAM" id="MobiDB-lite"/>
    </source>
</evidence>
<proteinExistence type="predicted"/>